<evidence type="ECO:0000313" key="2">
    <source>
        <dbReference type="Proteomes" id="UP000223759"/>
    </source>
</evidence>
<gene>
    <name evidence="1" type="ORF">SAMN05216526_0261</name>
</gene>
<reference evidence="1 2" key="1">
    <citation type="submission" date="2017-01" db="EMBL/GenBank/DDBJ databases">
        <authorList>
            <person name="Mah S.A."/>
            <person name="Swanson W.J."/>
            <person name="Moy G.W."/>
            <person name="Vacquier V.D."/>
        </authorList>
    </citation>
    <scope>NUCLEOTIDE SEQUENCE [LARGE SCALE GENOMIC DNA]</scope>
    <source>
        <strain evidence="1 2">M9</strain>
    </source>
</reference>
<dbReference type="InterPro" id="IPR007523">
    <property type="entry name" value="NDUFAF3/AAMDC"/>
</dbReference>
<organism evidence="1 2">
    <name type="scientific">Ectothiorhodosinus mongolicus</name>
    <dbReference type="NCBI Taxonomy" id="233100"/>
    <lineage>
        <taxon>Bacteria</taxon>
        <taxon>Pseudomonadati</taxon>
        <taxon>Pseudomonadota</taxon>
        <taxon>Gammaproteobacteria</taxon>
        <taxon>Chromatiales</taxon>
        <taxon>Ectothiorhodospiraceae</taxon>
        <taxon>Ectothiorhodosinus</taxon>
    </lineage>
</organism>
<dbReference type="PANTHER" id="PTHR21192">
    <property type="entry name" value="NUCLEAR PROTEIN E3-3"/>
    <property type="match status" value="1"/>
</dbReference>
<sequence>MKLSLDIGDGNYVITGYEPGVVYINATAYRQNLLITPENLYTEWSLGPLADLQVSAFDCLRPQLPDVLLLGTGTRLRWPDRKLLPTLREAGVGLEVMDTAAACRTYNILMAEGRTVAAGLILEEA</sequence>
<protein>
    <submittedName>
        <fullName evidence="1">Uncharacterized conserved protein, contains Mth938-like domain</fullName>
    </submittedName>
</protein>
<dbReference type="Proteomes" id="UP000223759">
    <property type="component" value="Unassembled WGS sequence"/>
</dbReference>
<keyword evidence="2" id="KW-1185">Reference proteome</keyword>
<dbReference type="PANTHER" id="PTHR21192:SF2">
    <property type="entry name" value="NADH DEHYDROGENASE [UBIQUINONE] 1 ALPHA SUBCOMPLEX ASSEMBLY FACTOR 3"/>
    <property type="match status" value="1"/>
</dbReference>
<dbReference type="CDD" id="cd05560">
    <property type="entry name" value="Xcc1710_like"/>
    <property type="match status" value="1"/>
</dbReference>
<dbReference type="InterPro" id="IPR036748">
    <property type="entry name" value="MTH938-like_sf"/>
</dbReference>
<name>A0A1R3VMK6_9GAMM</name>
<dbReference type="SUPFAM" id="SSF64076">
    <property type="entry name" value="MTH938-like"/>
    <property type="match status" value="1"/>
</dbReference>
<dbReference type="Gene3D" id="3.40.1230.10">
    <property type="entry name" value="MTH938-like"/>
    <property type="match status" value="1"/>
</dbReference>
<dbReference type="AlphaFoldDB" id="A0A1R3VMK6"/>
<evidence type="ECO:0000313" key="1">
    <source>
        <dbReference type="EMBL" id="SIT65808.1"/>
    </source>
</evidence>
<accession>A0A1R3VMK6</accession>
<dbReference type="STRING" id="233100.SAMN05216526_0261"/>
<dbReference type="EMBL" id="FTPK01000001">
    <property type="protein sequence ID" value="SIT65808.1"/>
    <property type="molecule type" value="Genomic_DNA"/>
</dbReference>
<dbReference type="OrthoDB" id="9800373at2"/>
<proteinExistence type="predicted"/>
<dbReference type="RefSeq" id="WP_076754264.1">
    <property type="nucleotide sequence ID" value="NZ_CP023018.1"/>
</dbReference>
<dbReference type="Pfam" id="PF04430">
    <property type="entry name" value="DUF498"/>
    <property type="match status" value="1"/>
</dbReference>